<evidence type="ECO:0000313" key="3">
    <source>
        <dbReference type="Proteomes" id="UP000652761"/>
    </source>
</evidence>
<accession>A0A843UTA9</accession>
<organism evidence="2 3">
    <name type="scientific">Colocasia esculenta</name>
    <name type="common">Wild taro</name>
    <name type="synonym">Arum esculentum</name>
    <dbReference type="NCBI Taxonomy" id="4460"/>
    <lineage>
        <taxon>Eukaryota</taxon>
        <taxon>Viridiplantae</taxon>
        <taxon>Streptophyta</taxon>
        <taxon>Embryophyta</taxon>
        <taxon>Tracheophyta</taxon>
        <taxon>Spermatophyta</taxon>
        <taxon>Magnoliopsida</taxon>
        <taxon>Liliopsida</taxon>
        <taxon>Araceae</taxon>
        <taxon>Aroideae</taxon>
        <taxon>Colocasieae</taxon>
        <taxon>Colocasia</taxon>
    </lineage>
</organism>
<keyword evidence="3" id="KW-1185">Reference proteome</keyword>
<comment type="caution">
    <text evidence="2">The sequence shown here is derived from an EMBL/GenBank/DDBJ whole genome shotgun (WGS) entry which is preliminary data.</text>
</comment>
<dbReference type="Proteomes" id="UP000652761">
    <property type="component" value="Unassembled WGS sequence"/>
</dbReference>
<gene>
    <name evidence="2" type="ORF">Taro_019248</name>
</gene>
<protein>
    <submittedName>
        <fullName evidence="2">Uncharacterized protein</fullName>
    </submittedName>
</protein>
<dbReference type="EMBL" id="NMUH01000921">
    <property type="protein sequence ID" value="MQL86718.1"/>
    <property type="molecule type" value="Genomic_DNA"/>
</dbReference>
<reference evidence="2" key="1">
    <citation type="submission" date="2017-07" db="EMBL/GenBank/DDBJ databases">
        <title>Taro Niue Genome Assembly and Annotation.</title>
        <authorList>
            <person name="Atibalentja N."/>
            <person name="Keating K."/>
            <person name="Fields C.J."/>
        </authorList>
    </citation>
    <scope>NUCLEOTIDE SEQUENCE</scope>
    <source>
        <strain evidence="2">Niue_2</strain>
        <tissue evidence="2">Leaf</tissue>
    </source>
</reference>
<evidence type="ECO:0000313" key="2">
    <source>
        <dbReference type="EMBL" id="MQL86718.1"/>
    </source>
</evidence>
<evidence type="ECO:0000256" key="1">
    <source>
        <dbReference type="SAM" id="MobiDB-lite"/>
    </source>
</evidence>
<proteinExistence type="predicted"/>
<feature type="region of interest" description="Disordered" evidence="1">
    <location>
        <begin position="91"/>
        <end position="144"/>
    </location>
</feature>
<name>A0A843UTA9_COLES</name>
<dbReference type="AlphaFoldDB" id="A0A843UTA9"/>
<sequence length="144" mass="16454">SQCLYQPKTSLNPADASRKWPFQLDDIRVGTAKARPSRLFSRNHMKQNKYKQTIKLFHIYNRKIIIQCLHPALKYIHTSCKKYIHASTHNIKVEPPPRLAGSNKNEPPPRLAGSNKNEPPPRLAGLNKDEPPPRLAGSYLNKKL</sequence>
<feature type="non-terminal residue" evidence="2">
    <location>
        <position position="144"/>
    </location>
</feature>